<name>A0ABM0K6U3_APLCA</name>
<proteinExistence type="predicted"/>
<feature type="transmembrane region" description="Helical" evidence="6">
    <location>
        <begin position="32"/>
        <end position="55"/>
    </location>
</feature>
<keyword evidence="6" id="KW-1133">Transmembrane helix</keyword>
<feature type="compositionally biased region" description="Polar residues" evidence="5">
    <location>
        <begin position="709"/>
        <end position="721"/>
    </location>
</feature>
<dbReference type="SMART" id="SM00369">
    <property type="entry name" value="LRR_TYP"/>
    <property type="match status" value="5"/>
</dbReference>
<dbReference type="SUPFAM" id="SSF48726">
    <property type="entry name" value="Immunoglobulin"/>
    <property type="match status" value="1"/>
</dbReference>
<dbReference type="InterPro" id="IPR003591">
    <property type="entry name" value="Leu-rich_rpt_typical-subtyp"/>
</dbReference>
<reference evidence="9" key="1">
    <citation type="submission" date="2025-08" db="UniProtKB">
        <authorList>
            <consortium name="RefSeq"/>
        </authorList>
    </citation>
    <scope>IDENTIFICATION</scope>
</reference>
<dbReference type="Gene3D" id="2.60.40.10">
    <property type="entry name" value="Immunoglobulins"/>
    <property type="match status" value="1"/>
</dbReference>
<keyword evidence="8" id="KW-1185">Reference proteome</keyword>
<feature type="transmembrane region" description="Helical" evidence="6">
    <location>
        <begin position="426"/>
        <end position="450"/>
    </location>
</feature>
<dbReference type="Pfam" id="PF13927">
    <property type="entry name" value="Ig_3"/>
    <property type="match status" value="1"/>
</dbReference>
<evidence type="ECO:0000256" key="3">
    <source>
        <dbReference type="ARBA" id="ARBA00022737"/>
    </source>
</evidence>
<keyword evidence="3" id="KW-0677">Repeat</keyword>
<feature type="compositionally biased region" description="Basic and acidic residues" evidence="5">
    <location>
        <begin position="493"/>
        <end position="514"/>
    </location>
</feature>
<feature type="compositionally biased region" description="Polar residues" evidence="5">
    <location>
        <begin position="586"/>
        <end position="596"/>
    </location>
</feature>
<keyword evidence="6" id="KW-0812">Transmembrane</keyword>
<sequence>MAHQQPSSSCPRGDHDLTCPTSRRRRKVSVSWFSTSLPVFCSLLWALAVVIPAVAASSACSYNSAHTLANCSARRLSFVPWGLHKNILTLDLSTNFLPVLANQSFISYPFIGQLMLRNNSIQQIEDRAFQRLSNLRVLDLSNNLLAGVPATPLRTVSTSLVQLVLSGNKIYTVPSGAFSQLVNLKHLDLSGNSIFNIDHGAFANLRAMEVFKIHRNALKSLPHDAFDAFPAERVSQVQLYDNRWFCDCRMRWLRRWINATDAGVWDTSGYPVRCDGPAIVREKLFATLPMDELACEVQMKTSSSTRELAEGANVTLVCKYSSVPEAEARWLLNAEIIDPASQPLKYSIDSQAVEGYSGEKTQISELKIRNFRYEDIARYECFVQNIRGVGSTQYRLTLEGVDFGVVTPAPSNGEHHDKAGVDTRSVVIAVAVVSGIVLLIVIGVLIFCSVNRMQRKKQKKQDAIVENVKQHFINNSEVVSNKDLDASKLGSGKMEDQVDGGHEEDHCSASDHTNDSNLTALKRPLDLDESEPLYIFEQPGSPFNNGNTYVSFGSEITDPGDEYTPPPPLPVANHAPPHHGYPPRQPSSRYESSHAGSATPLLDRYTPSVFDSDEPVEDYAQYPVYDSLTNSLQHPHHHSSNNYSHNPNHQHHNNIYSQAGDGNSAFHSLATSAPPLRNESVSSYSSGERGGGRGEPAKRLSSFHYPPSVNGSMPRTPGSTRSTLALAPRYAMSENPYSIEGSPRAGTADIYGYHRPVPNTIDYRDYRDMRYPGATPPPPPHRITPGKKSMSVGNLGYSPLATGPAPPQPTNTGPRKPPRLFQSREYMELTPQDSGAGGDYITSPEAHQYSQSYGITPGTPV</sequence>
<keyword evidence="2" id="KW-0732">Signal</keyword>
<feature type="domain" description="Ig-like" evidence="7">
    <location>
        <begin position="277"/>
        <end position="397"/>
    </location>
</feature>
<organism evidence="8 9">
    <name type="scientific">Aplysia californica</name>
    <name type="common">California sea hare</name>
    <dbReference type="NCBI Taxonomy" id="6500"/>
    <lineage>
        <taxon>Eukaryota</taxon>
        <taxon>Metazoa</taxon>
        <taxon>Spiralia</taxon>
        <taxon>Lophotrochozoa</taxon>
        <taxon>Mollusca</taxon>
        <taxon>Gastropoda</taxon>
        <taxon>Heterobranchia</taxon>
        <taxon>Euthyneura</taxon>
        <taxon>Tectipleura</taxon>
        <taxon>Aplysiida</taxon>
        <taxon>Aplysioidea</taxon>
        <taxon>Aplysiidae</taxon>
        <taxon>Aplysia</taxon>
    </lineage>
</organism>
<dbReference type="InterPro" id="IPR013783">
    <property type="entry name" value="Ig-like_fold"/>
</dbReference>
<dbReference type="Gene3D" id="3.80.10.10">
    <property type="entry name" value="Ribonuclease Inhibitor"/>
    <property type="match status" value="2"/>
</dbReference>
<dbReference type="PANTHER" id="PTHR24369">
    <property type="entry name" value="ANTIGEN BSP, PUTATIVE-RELATED"/>
    <property type="match status" value="1"/>
</dbReference>
<gene>
    <name evidence="9" type="primary">LOC101856934</name>
</gene>
<dbReference type="SUPFAM" id="SSF52058">
    <property type="entry name" value="L domain-like"/>
    <property type="match status" value="1"/>
</dbReference>
<evidence type="ECO:0000256" key="1">
    <source>
        <dbReference type="ARBA" id="ARBA00022614"/>
    </source>
</evidence>
<evidence type="ECO:0000313" key="8">
    <source>
        <dbReference type="Proteomes" id="UP000694888"/>
    </source>
</evidence>
<dbReference type="InterPro" id="IPR050541">
    <property type="entry name" value="LRR_TM_domain-containing"/>
</dbReference>
<dbReference type="SMART" id="SM00409">
    <property type="entry name" value="IG"/>
    <property type="match status" value="1"/>
</dbReference>
<dbReference type="Pfam" id="PF13855">
    <property type="entry name" value="LRR_8"/>
    <property type="match status" value="2"/>
</dbReference>
<keyword evidence="6" id="KW-0472">Membrane</keyword>
<feature type="region of interest" description="Disordered" evidence="5">
    <location>
        <begin position="772"/>
        <end position="861"/>
    </location>
</feature>
<dbReference type="InterPro" id="IPR007110">
    <property type="entry name" value="Ig-like_dom"/>
</dbReference>
<dbReference type="InterPro" id="IPR003599">
    <property type="entry name" value="Ig_sub"/>
</dbReference>
<feature type="region of interest" description="Disordered" evidence="5">
    <location>
        <begin position="483"/>
        <end position="517"/>
    </location>
</feature>
<dbReference type="PROSITE" id="PS50835">
    <property type="entry name" value="IG_LIKE"/>
    <property type="match status" value="1"/>
</dbReference>
<dbReference type="RefSeq" id="XP_005110108.1">
    <property type="nucleotide sequence ID" value="XM_005110051.3"/>
</dbReference>
<feature type="compositionally biased region" description="Low complexity" evidence="5">
    <location>
        <begin position="677"/>
        <end position="687"/>
    </location>
</feature>
<dbReference type="GeneID" id="101856934"/>
<dbReference type="SMART" id="SM00082">
    <property type="entry name" value="LRRCT"/>
    <property type="match status" value="1"/>
</dbReference>
<accession>A0ABM0K6U3</accession>
<dbReference type="InterPro" id="IPR032675">
    <property type="entry name" value="LRR_dom_sf"/>
</dbReference>
<dbReference type="SMART" id="SM00408">
    <property type="entry name" value="IGc2"/>
    <property type="match status" value="1"/>
</dbReference>
<dbReference type="InterPro" id="IPR036179">
    <property type="entry name" value="Ig-like_dom_sf"/>
</dbReference>
<protein>
    <submittedName>
        <fullName evidence="9">Uncharacterized protein LOC101856934</fullName>
    </submittedName>
</protein>
<evidence type="ECO:0000256" key="5">
    <source>
        <dbReference type="SAM" id="MobiDB-lite"/>
    </source>
</evidence>
<dbReference type="InterPro" id="IPR000483">
    <property type="entry name" value="Cys-rich_flank_reg_C"/>
</dbReference>
<keyword evidence="1" id="KW-0433">Leucine-rich repeat</keyword>
<evidence type="ECO:0000259" key="7">
    <source>
        <dbReference type="PROSITE" id="PS50835"/>
    </source>
</evidence>
<dbReference type="PANTHER" id="PTHR24369:SF210">
    <property type="entry name" value="CHAOPTIN-RELATED"/>
    <property type="match status" value="1"/>
</dbReference>
<dbReference type="Proteomes" id="UP000694888">
    <property type="component" value="Unplaced"/>
</dbReference>
<feature type="compositionally biased region" description="Polar residues" evidence="5">
    <location>
        <begin position="655"/>
        <end position="671"/>
    </location>
</feature>
<keyword evidence="4" id="KW-1015">Disulfide bond</keyword>
<dbReference type="InterPro" id="IPR003598">
    <property type="entry name" value="Ig_sub2"/>
</dbReference>
<feature type="region of interest" description="Disordered" evidence="5">
    <location>
        <begin position="546"/>
        <end position="613"/>
    </location>
</feature>
<evidence type="ECO:0000256" key="4">
    <source>
        <dbReference type="ARBA" id="ARBA00023157"/>
    </source>
</evidence>
<dbReference type="InterPro" id="IPR001611">
    <property type="entry name" value="Leu-rich_rpt"/>
</dbReference>
<dbReference type="PROSITE" id="PS51450">
    <property type="entry name" value="LRR"/>
    <property type="match status" value="2"/>
</dbReference>
<feature type="region of interest" description="Disordered" evidence="5">
    <location>
        <begin position="630"/>
        <end position="721"/>
    </location>
</feature>
<evidence type="ECO:0000256" key="6">
    <source>
        <dbReference type="SAM" id="Phobius"/>
    </source>
</evidence>
<evidence type="ECO:0000256" key="2">
    <source>
        <dbReference type="ARBA" id="ARBA00022729"/>
    </source>
</evidence>
<evidence type="ECO:0000313" key="9">
    <source>
        <dbReference type="RefSeq" id="XP_005110108.1"/>
    </source>
</evidence>